<dbReference type="InterPro" id="IPR040458">
    <property type="entry name" value="Vid27"/>
</dbReference>
<accession>A0A146MBB0</accession>
<sequence length="552" mass="62601">KVKKLRMPTPETAEQVAEAKGTLYVIQPDGTTRNRGELTVSVVYLEPYTYTIDLRKETVLLFSQVIEENMNIIFRSRCIEWLVLRENVNKPACLRVEFSPNTNYKPLILAIAKALIEISTNKPFEQCYQEDDRDWALSSQTPMEMADDGSGSAFEYRNGEPTRVSLNRTRRSVRDDNDEKQSTSQPRALFPKSTAHSTAGVGSGGTNTQNDSNREHNNILVSGYNLNRTFVSRGHQLGVFGYNDEDELTYLNRIPKLKSKDGTVLEPSKLQLHSADTQLLIMDDRMNDRIYNMDLETGKMIDEYKVGEDISIRNIAPRSKYSQVTNEQLVVGVNDRGVFSIDPRVNTANKLAEQAFYKTKVDMSSVATTGEGYISTASDNGDIRLFNKIQKNYCKTLLPGLGTPVTYIDVTEDGNWLLATTKTFLIVFNLNMGRPERNGFNTRMGKEKPTPLLLKISPADRVKYNITQVHFTPARFNTGTQVNCVEEFITTSTGEWIVTWDFTKVKRGILSSYRIKGTYGNVVQDLFRHNYKDQIVVAQDDDIFNSKIQITR</sequence>
<name>A0A146MBB0_LYGHE</name>
<feature type="non-terminal residue" evidence="3">
    <location>
        <position position="1"/>
    </location>
</feature>
<gene>
    <name evidence="3" type="primary">vid27</name>
    <name evidence="3" type="ORF">g.29836</name>
</gene>
<evidence type="ECO:0000256" key="1">
    <source>
        <dbReference type="SAM" id="MobiDB-lite"/>
    </source>
</evidence>
<feature type="domain" description="Vacuolar import/degradation Vid27 C-terminal" evidence="2">
    <location>
        <begin position="216"/>
        <end position="547"/>
    </location>
</feature>
<evidence type="ECO:0000259" key="2">
    <source>
        <dbReference type="Pfam" id="PF08553"/>
    </source>
</evidence>
<dbReference type="PANTHER" id="PTHR31913:SF0">
    <property type="entry name" value="VACUOLAR IMPORT AND DEGRADATION PROTEIN 27"/>
    <property type="match status" value="1"/>
</dbReference>
<organism evidence="3">
    <name type="scientific">Lygus hesperus</name>
    <name type="common">Western plant bug</name>
    <dbReference type="NCBI Taxonomy" id="30085"/>
    <lineage>
        <taxon>Eukaryota</taxon>
        <taxon>Metazoa</taxon>
        <taxon>Ecdysozoa</taxon>
        <taxon>Arthropoda</taxon>
        <taxon>Hexapoda</taxon>
        <taxon>Insecta</taxon>
        <taxon>Pterygota</taxon>
        <taxon>Neoptera</taxon>
        <taxon>Paraneoptera</taxon>
        <taxon>Hemiptera</taxon>
        <taxon>Heteroptera</taxon>
        <taxon>Panheteroptera</taxon>
        <taxon>Cimicomorpha</taxon>
        <taxon>Miridae</taxon>
        <taxon>Mirini</taxon>
        <taxon>Lygus</taxon>
    </lineage>
</organism>
<dbReference type="SUPFAM" id="SSF50978">
    <property type="entry name" value="WD40 repeat-like"/>
    <property type="match status" value="1"/>
</dbReference>
<dbReference type="InterPro" id="IPR013863">
    <property type="entry name" value="VID27_C"/>
</dbReference>
<feature type="region of interest" description="Disordered" evidence="1">
    <location>
        <begin position="142"/>
        <end position="215"/>
    </location>
</feature>
<dbReference type="GO" id="GO:0005737">
    <property type="term" value="C:cytoplasm"/>
    <property type="evidence" value="ECO:0007669"/>
    <property type="project" value="TreeGrafter"/>
</dbReference>
<protein>
    <submittedName>
        <fullName evidence="3">Vacuolar import and degradation protein 27</fullName>
    </submittedName>
</protein>
<dbReference type="GO" id="GO:0005634">
    <property type="term" value="C:nucleus"/>
    <property type="evidence" value="ECO:0007669"/>
    <property type="project" value="TreeGrafter"/>
</dbReference>
<dbReference type="Pfam" id="PF08553">
    <property type="entry name" value="VID27"/>
    <property type="match status" value="1"/>
</dbReference>
<feature type="compositionally biased region" description="Basic and acidic residues" evidence="1">
    <location>
        <begin position="172"/>
        <end position="181"/>
    </location>
</feature>
<proteinExistence type="predicted"/>
<dbReference type="InterPro" id="IPR015943">
    <property type="entry name" value="WD40/YVTN_repeat-like_dom_sf"/>
</dbReference>
<dbReference type="InterPro" id="IPR036322">
    <property type="entry name" value="WD40_repeat_dom_sf"/>
</dbReference>
<dbReference type="AlphaFoldDB" id="A0A146MBB0"/>
<dbReference type="PANTHER" id="PTHR31913">
    <property type="entry name" value="VACUOLAR IMPORT AND DEGRADATION PROTEIN 27"/>
    <property type="match status" value="1"/>
</dbReference>
<dbReference type="EMBL" id="GDHC01002789">
    <property type="protein sequence ID" value="JAQ15840.1"/>
    <property type="molecule type" value="Transcribed_RNA"/>
</dbReference>
<dbReference type="Gene3D" id="2.130.10.10">
    <property type="entry name" value="YVTN repeat-like/Quinoprotein amine dehydrogenase"/>
    <property type="match status" value="1"/>
</dbReference>
<reference evidence="3" key="1">
    <citation type="journal article" date="2016" name="Gigascience">
        <title>De novo construction of an expanded transcriptome assembly for the western tarnished plant bug, Lygus hesperus.</title>
        <authorList>
            <person name="Tassone E.E."/>
            <person name="Geib S.M."/>
            <person name="Hall B."/>
            <person name="Fabrick J.A."/>
            <person name="Brent C.S."/>
            <person name="Hull J.J."/>
        </authorList>
    </citation>
    <scope>NUCLEOTIDE SEQUENCE</scope>
</reference>
<evidence type="ECO:0000313" key="3">
    <source>
        <dbReference type="EMBL" id="JAQ15840.1"/>
    </source>
</evidence>